<proteinExistence type="predicted"/>
<accession>A0A1X7USZ2</accession>
<dbReference type="eggNOG" id="ENOG502QVWC">
    <property type="taxonomic scope" value="Eukaryota"/>
</dbReference>
<protein>
    <submittedName>
        <fullName evidence="1">Uncharacterized protein</fullName>
    </submittedName>
</protein>
<dbReference type="EnsemblMetazoa" id="Aqu2.1.30781_001">
    <property type="protein sequence ID" value="Aqu2.1.30781_001"/>
    <property type="gene ID" value="Aqu2.1.30781"/>
</dbReference>
<name>A0A1X7USZ2_AMPQE</name>
<dbReference type="AlphaFoldDB" id="A0A1X7USZ2"/>
<evidence type="ECO:0000313" key="1">
    <source>
        <dbReference type="EnsemblMetazoa" id="Aqu2.1.30781_001"/>
    </source>
</evidence>
<sequence length="158" mass="18733">IWKSRETNKHEWTSLRGNDRKKLLLKLPPAIPDIIPGDNGDKIKKIWMAHQWIKDFINIKLDGHSKANITPYMQIKCCHVPNQMKRYNGIKRYSGQGTCICIISIMIINMPNHMDAPKEVLITEARIDQLSTNQRQKREYRKRNTSYWSNEIYLKRQK</sequence>
<reference evidence="1" key="1">
    <citation type="submission" date="2017-05" db="UniProtKB">
        <authorList>
            <consortium name="EnsemblMetazoa"/>
        </authorList>
    </citation>
    <scope>IDENTIFICATION</scope>
</reference>
<dbReference type="OrthoDB" id="6149706at2759"/>
<dbReference type="InParanoid" id="A0A1X7USZ2"/>
<organism evidence="1">
    <name type="scientific">Amphimedon queenslandica</name>
    <name type="common">Sponge</name>
    <dbReference type="NCBI Taxonomy" id="400682"/>
    <lineage>
        <taxon>Eukaryota</taxon>
        <taxon>Metazoa</taxon>
        <taxon>Porifera</taxon>
        <taxon>Demospongiae</taxon>
        <taxon>Heteroscleromorpha</taxon>
        <taxon>Haplosclerida</taxon>
        <taxon>Niphatidae</taxon>
        <taxon>Amphimedon</taxon>
    </lineage>
</organism>